<dbReference type="KEGG" id="psey:GU243_12195"/>
<reference evidence="2 3" key="1">
    <citation type="submission" date="2020-01" db="EMBL/GenBank/DDBJ databases">
        <title>Pseudarthrobacter psychrotolerans sp. nov., isolated from antarctic soil.</title>
        <authorList>
            <person name="Shin Y."/>
            <person name="Park W."/>
        </authorList>
    </citation>
    <scope>NUCLEOTIDE SEQUENCE [LARGE SCALE GENOMIC DNA]</scope>
    <source>
        <strain evidence="2 3">YJ56</strain>
    </source>
</reference>
<dbReference type="NCBIfam" id="NF041390">
    <property type="entry name" value="TadE_Rv3655c"/>
    <property type="match status" value="1"/>
</dbReference>
<keyword evidence="3" id="KW-1185">Reference proteome</keyword>
<proteinExistence type="predicted"/>
<evidence type="ECO:0000259" key="1">
    <source>
        <dbReference type="Pfam" id="PF07811"/>
    </source>
</evidence>
<sequence length="170" mass="17195">MLLGPAASYRRRRRGPGNAQGAVTAEFAVALPAVLLLLALLLAGASAGVTQLRLEEAARAGARALARGEDPAAVQGIVRTLAGTSATASVGADGEWLSVTVADGVGGPLGATVPWMLTAKATTRSETPAAIGDPLPEVPPMSATMHGYSFRPAHSADERAEHVRVPEAAA</sequence>
<protein>
    <submittedName>
        <fullName evidence="2">TadE family protein</fullName>
    </submittedName>
</protein>
<dbReference type="Proteomes" id="UP000464186">
    <property type="component" value="Chromosome"/>
</dbReference>
<evidence type="ECO:0000313" key="2">
    <source>
        <dbReference type="EMBL" id="QHK22299.1"/>
    </source>
</evidence>
<gene>
    <name evidence="2" type="ORF">GU243_12195</name>
</gene>
<dbReference type="InterPro" id="IPR049790">
    <property type="entry name" value="Rv3655c/TadE"/>
</dbReference>
<feature type="domain" description="TadE-like" evidence="1">
    <location>
        <begin position="21"/>
        <end position="63"/>
    </location>
</feature>
<dbReference type="Pfam" id="PF07811">
    <property type="entry name" value="TadE"/>
    <property type="match status" value="1"/>
</dbReference>
<dbReference type="EMBL" id="CP047898">
    <property type="protein sequence ID" value="QHK22299.1"/>
    <property type="molecule type" value="Genomic_DNA"/>
</dbReference>
<dbReference type="AlphaFoldDB" id="A0A6P1NRA8"/>
<organism evidence="2 3">
    <name type="scientific">Pseudarthrobacter psychrotolerans</name>
    <dbReference type="NCBI Taxonomy" id="2697569"/>
    <lineage>
        <taxon>Bacteria</taxon>
        <taxon>Bacillati</taxon>
        <taxon>Actinomycetota</taxon>
        <taxon>Actinomycetes</taxon>
        <taxon>Micrococcales</taxon>
        <taxon>Micrococcaceae</taxon>
        <taxon>Pseudarthrobacter</taxon>
    </lineage>
</organism>
<evidence type="ECO:0000313" key="3">
    <source>
        <dbReference type="Proteomes" id="UP000464186"/>
    </source>
</evidence>
<dbReference type="InterPro" id="IPR012495">
    <property type="entry name" value="TadE-like_dom"/>
</dbReference>
<accession>A0A6P1NRA8</accession>
<name>A0A6P1NRA8_9MICC</name>